<sequence>GSRPRTPGAEPRQRHEFRSFLERGGKPCKAPARWWGDGGQAPGTAPLCGEPRVPAHVGRGFWGKFPTLRQCRGWTAAGAHGASPPRSPVQIPPSAFGKIP</sequence>
<proteinExistence type="predicted"/>
<dbReference type="Ensembl" id="ENSDNVT00000030279.1">
    <property type="protein sequence ID" value="ENSDNVP00000025027.1"/>
    <property type="gene ID" value="ENSDNVG00000017405.1"/>
</dbReference>
<protein>
    <submittedName>
        <fullName evidence="2">Uncharacterized protein</fullName>
    </submittedName>
</protein>
<dbReference type="Proteomes" id="UP000694423">
    <property type="component" value="Unplaced"/>
</dbReference>
<reference evidence="2" key="2">
    <citation type="submission" date="2025-09" db="UniProtKB">
        <authorList>
            <consortium name="Ensembl"/>
        </authorList>
    </citation>
    <scope>IDENTIFICATION</scope>
</reference>
<evidence type="ECO:0000313" key="3">
    <source>
        <dbReference type="Proteomes" id="UP000694423"/>
    </source>
</evidence>
<evidence type="ECO:0000256" key="1">
    <source>
        <dbReference type="SAM" id="MobiDB-lite"/>
    </source>
</evidence>
<feature type="compositionally biased region" description="Basic and acidic residues" evidence="1">
    <location>
        <begin position="11"/>
        <end position="24"/>
    </location>
</feature>
<feature type="region of interest" description="Disordered" evidence="1">
    <location>
        <begin position="1"/>
        <end position="24"/>
    </location>
</feature>
<reference evidence="2" key="1">
    <citation type="submission" date="2025-08" db="UniProtKB">
        <authorList>
            <consortium name="Ensembl"/>
        </authorList>
    </citation>
    <scope>IDENTIFICATION</scope>
</reference>
<evidence type="ECO:0000313" key="2">
    <source>
        <dbReference type="Ensembl" id="ENSDNVP00000025027.1"/>
    </source>
</evidence>
<keyword evidence="3" id="KW-1185">Reference proteome</keyword>
<feature type="region of interest" description="Disordered" evidence="1">
    <location>
        <begin position="76"/>
        <end position="100"/>
    </location>
</feature>
<name>A0A8C4KKY6_DRONO</name>
<organism evidence="2 3">
    <name type="scientific">Dromaius novaehollandiae</name>
    <name type="common">Emu</name>
    <dbReference type="NCBI Taxonomy" id="8790"/>
    <lineage>
        <taxon>Eukaryota</taxon>
        <taxon>Metazoa</taxon>
        <taxon>Chordata</taxon>
        <taxon>Craniata</taxon>
        <taxon>Vertebrata</taxon>
        <taxon>Euteleostomi</taxon>
        <taxon>Archelosauria</taxon>
        <taxon>Archosauria</taxon>
        <taxon>Dinosauria</taxon>
        <taxon>Saurischia</taxon>
        <taxon>Theropoda</taxon>
        <taxon>Coelurosauria</taxon>
        <taxon>Aves</taxon>
        <taxon>Palaeognathae</taxon>
        <taxon>Casuariiformes</taxon>
        <taxon>Dromaiidae</taxon>
        <taxon>Dromaius</taxon>
    </lineage>
</organism>
<accession>A0A8C4KKY6</accession>
<dbReference type="AlphaFoldDB" id="A0A8C4KKY6"/>